<evidence type="ECO:0000313" key="2">
    <source>
        <dbReference type="EMBL" id="MFC6380295.1"/>
    </source>
</evidence>
<sequence>MSDPYDDQNDDEDDQNEDPEVTREKAKIGLFGDDTDAPDNTFVHKNP</sequence>
<reference evidence="3" key="1">
    <citation type="journal article" date="2019" name="Int. J. Syst. Evol. Microbiol.">
        <title>The Global Catalogue of Microorganisms (GCM) 10K type strain sequencing project: providing services to taxonomists for standard genome sequencing and annotation.</title>
        <authorList>
            <consortium name="The Broad Institute Genomics Platform"/>
            <consortium name="The Broad Institute Genome Sequencing Center for Infectious Disease"/>
            <person name="Wu L."/>
            <person name="Ma J."/>
        </authorList>
    </citation>
    <scope>NUCLEOTIDE SEQUENCE [LARGE SCALE GENOMIC DNA]</scope>
    <source>
        <strain evidence="3">CCM 2050</strain>
    </source>
</reference>
<gene>
    <name evidence="2" type="ORF">ACFP58_02240</name>
</gene>
<evidence type="ECO:0000256" key="1">
    <source>
        <dbReference type="SAM" id="MobiDB-lite"/>
    </source>
</evidence>
<name>A0ABW1W5K1_9GAMM</name>
<proteinExistence type="predicted"/>
<evidence type="ECO:0000313" key="3">
    <source>
        <dbReference type="Proteomes" id="UP001596264"/>
    </source>
</evidence>
<dbReference type="EMBL" id="JBHSTZ010000005">
    <property type="protein sequence ID" value="MFC6380295.1"/>
    <property type="molecule type" value="Genomic_DNA"/>
</dbReference>
<feature type="region of interest" description="Disordered" evidence="1">
    <location>
        <begin position="1"/>
        <end position="47"/>
    </location>
</feature>
<dbReference type="Proteomes" id="UP001596264">
    <property type="component" value="Unassembled WGS sequence"/>
</dbReference>
<accession>A0ABW1W5K1</accession>
<dbReference type="RefSeq" id="WP_201563342.1">
    <property type="nucleotide sequence ID" value="NZ_CAJGZK010000013.1"/>
</dbReference>
<keyword evidence="3" id="KW-1185">Reference proteome</keyword>
<protein>
    <submittedName>
        <fullName evidence="2">Uncharacterized protein</fullName>
    </submittedName>
</protein>
<comment type="caution">
    <text evidence="2">The sequence shown here is derived from an EMBL/GenBank/DDBJ whole genome shotgun (WGS) entry which is preliminary data.</text>
</comment>
<feature type="compositionally biased region" description="Acidic residues" evidence="1">
    <location>
        <begin position="1"/>
        <end position="19"/>
    </location>
</feature>
<organism evidence="2 3">
    <name type="scientific">Psychrobacter glacincola</name>
    <dbReference type="NCBI Taxonomy" id="56810"/>
    <lineage>
        <taxon>Bacteria</taxon>
        <taxon>Pseudomonadati</taxon>
        <taxon>Pseudomonadota</taxon>
        <taxon>Gammaproteobacteria</taxon>
        <taxon>Moraxellales</taxon>
        <taxon>Moraxellaceae</taxon>
        <taxon>Psychrobacter</taxon>
    </lineage>
</organism>